<accession>D2AW59</accession>
<evidence type="ECO:0000313" key="2">
    <source>
        <dbReference type="Proteomes" id="UP000002029"/>
    </source>
</evidence>
<name>D2AW59_STRRD</name>
<dbReference type="HOGENOM" id="CLU_2848075_0_0_11"/>
<organism evidence="1 2">
    <name type="scientific">Streptosporangium roseum (strain ATCC 12428 / DSM 43021 / JCM 3005 / KCTC 9067 / NCIMB 10171 / NRRL 2505 / NI 9100)</name>
    <dbReference type="NCBI Taxonomy" id="479432"/>
    <lineage>
        <taxon>Bacteria</taxon>
        <taxon>Bacillati</taxon>
        <taxon>Actinomycetota</taxon>
        <taxon>Actinomycetes</taxon>
        <taxon>Streptosporangiales</taxon>
        <taxon>Streptosporangiaceae</taxon>
        <taxon>Streptosporangium</taxon>
    </lineage>
</organism>
<protein>
    <submittedName>
        <fullName evidence="1">Uncharacterized protein</fullName>
    </submittedName>
</protein>
<reference evidence="1 2" key="1">
    <citation type="journal article" date="2010" name="Stand. Genomic Sci.">
        <title>Complete genome sequence of Streptosporangium roseum type strain (NI 9100).</title>
        <authorList>
            <person name="Nolan M."/>
            <person name="Sikorski J."/>
            <person name="Jando M."/>
            <person name="Lucas S."/>
            <person name="Lapidus A."/>
            <person name="Glavina Del Rio T."/>
            <person name="Chen F."/>
            <person name="Tice H."/>
            <person name="Pitluck S."/>
            <person name="Cheng J.F."/>
            <person name="Chertkov O."/>
            <person name="Sims D."/>
            <person name="Meincke L."/>
            <person name="Brettin T."/>
            <person name="Han C."/>
            <person name="Detter J.C."/>
            <person name="Bruce D."/>
            <person name="Goodwin L."/>
            <person name="Land M."/>
            <person name="Hauser L."/>
            <person name="Chang Y.J."/>
            <person name="Jeffries C.D."/>
            <person name="Ivanova N."/>
            <person name="Mavromatis K."/>
            <person name="Mikhailova N."/>
            <person name="Chen A."/>
            <person name="Palaniappan K."/>
            <person name="Chain P."/>
            <person name="Rohde M."/>
            <person name="Goker M."/>
            <person name="Bristow J."/>
            <person name="Eisen J.A."/>
            <person name="Markowitz V."/>
            <person name="Hugenholtz P."/>
            <person name="Kyrpides N.C."/>
            <person name="Klenk H.P."/>
        </authorList>
    </citation>
    <scope>NUCLEOTIDE SEQUENCE [LARGE SCALE GENOMIC DNA]</scope>
    <source>
        <strain evidence="2">ATCC 12428 / DSM 43021 / JCM 3005 / NI 9100</strain>
    </source>
</reference>
<dbReference type="RefSeq" id="WP_012888757.1">
    <property type="nucleotide sequence ID" value="NC_013595.1"/>
</dbReference>
<dbReference type="AlphaFoldDB" id="D2AW59"/>
<keyword evidence="2" id="KW-1185">Reference proteome</keyword>
<sequence length="65" mass="7700">MMIEEMKRWPWLVIAHVGEDGRQLIYPARSEDHAQRMIASDHFKFDARCRTLFEIVPSRWAAADL</sequence>
<gene>
    <name evidence="1" type="ordered locus">Sros_2024</name>
</gene>
<dbReference type="Proteomes" id="UP000002029">
    <property type="component" value="Chromosome"/>
</dbReference>
<dbReference type="KEGG" id="sro:Sros_2024"/>
<dbReference type="EMBL" id="CP001814">
    <property type="protein sequence ID" value="ACZ85012.1"/>
    <property type="molecule type" value="Genomic_DNA"/>
</dbReference>
<evidence type="ECO:0000313" key="1">
    <source>
        <dbReference type="EMBL" id="ACZ85012.1"/>
    </source>
</evidence>
<proteinExistence type="predicted"/>